<dbReference type="EC" id="3.4.21.-" evidence="6"/>
<evidence type="ECO:0000259" key="7">
    <source>
        <dbReference type="Pfam" id="PF00326"/>
    </source>
</evidence>
<comment type="catalytic activity">
    <reaction evidence="1">
        <text>Hydrolysis of Pro-|-Xaa &gt;&gt; Ala-|-Xaa in oligopeptides.</text>
        <dbReference type="EC" id="3.4.21.26"/>
    </reaction>
</comment>
<dbReference type="InterPro" id="IPR002470">
    <property type="entry name" value="Peptidase_S9A"/>
</dbReference>
<evidence type="ECO:0000256" key="6">
    <source>
        <dbReference type="RuleBase" id="RU368024"/>
    </source>
</evidence>
<evidence type="ECO:0000256" key="3">
    <source>
        <dbReference type="ARBA" id="ARBA00022670"/>
    </source>
</evidence>
<dbReference type="FunFam" id="2.130.10.120:FF:000001">
    <property type="entry name" value="Prolyl endopeptidase"/>
    <property type="match status" value="1"/>
</dbReference>
<keyword evidence="10" id="KW-1185">Reference proteome</keyword>
<evidence type="ECO:0000313" key="9">
    <source>
        <dbReference type="EMBL" id="KAK9832937.1"/>
    </source>
</evidence>
<feature type="domain" description="Peptidase S9 prolyl oligopeptidase catalytic" evidence="7">
    <location>
        <begin position="477"/>
        <end position="699"/>
    </location>
</feature>
<dbReference type="InterPro" id="IPR051167">
    <property type="entry name" value="Prolyl_oligopep/macrocyclase"/>
</dbReference>
<feature type="domain" description="Peptidase S9A N-terminal" evidence="8">
    <location>
        <begin position="11"/>
        <end position="416"/>
    </location>
</feature>
<sequence>MGLELSPEEYPHVTRDENMAEDLHGQTVMDPYRYLEDPDSEKTQQFVASQNSLTQKLLKQCTSRAKFQDLMRDLYNYPRYSCPQKEGKRYFWTYNSGLQAQAILQTQADLNEDPRILLDPNKLSDDGTVAFMSKSFTEDGSIMAYSLSSGGSDWRTIHFMTIAEDGSATELADKLENVKFSSMAWTHDGKGLFYNTYPKKAGAQPGALGTETDTNINQRLSFHVLGTAQEEDPVILAVPDCPEWMIGAQVTDDGSYLLLSISNGCQRQLPIQKFIDSFEASFSYVANIGTELILHTNLKAPRYRVIKVNLAQSDGPQGFLDVVPQHPRDLLQWAFALQGDNMVCCFLRDVHHVLQLHALTQDKLLQDIPLPGLGSIVSFSGNRKNLEFFFKFASFIEPGVIYRAELKSDTLLPTVFRRSLVKGFQPEDFEVRQEFAESKDGTKVPMFIFGKKSIQQNSRNPLLLYGYGGFNISLEPSFSVGRICFILAYGGIVVSTNLRGGGEYGLDWRAAGSMHNKQNVFDDFQACAEHVISQKYTCASKIISQGGSNGGLLVAACANQRPDLFGCVLAQVGVMDMLRFHLFTIGHAWMTDYGNPGKREDFELLYSYSPLHNVRQPREGIQYPAMLLLTGDHDDRVSPLHSLKLLAELQYSLTSTPGADQKNPLVARIEVRTGHGAGKPTEKVIAEAADMFAFAAEATSTDWIHCL</sequence>
<dbReference type="Pfam" id="PF02897">
    <property type="entry name" value="Peptidase_S9_N"/>
    <property type="match status" value="1"/>
</dbReference>
<keyword evidence="4 6" id="KW-0378">Hydrolase</keyword>
<dbReference type="Gene3D" id="3.40.50.1820">
    <property type="entry name" value="alpha/beta hydrolase"/>
    <property type="match status" value="1"/>
</dbReference>
<dbReference type="AlphaFoldDB" id="A0AAW1RI67"/>
<evidence type="ECO:0000259" key="8">
    <source>
        <dbReference type="Pfam" id="PF02897"/>
    </source>
</evidence>
<dbReference type="GO" id="GO:0004252">
    <property type="term" value="F:serine-type endopeptidase activity"/>
    <property type="evidence" value="ECO:0007669"/>
    <property type="project" value="UniProtKB-UniRule"/>
</dbReference>
<dbReference type="Proteomes" id="UP001438707">
    <property type="component" value="Unassembled WGS sequence"/>
</dbReference>
<gene>
    <name evidence="9" type="ORF">WJX74_002405</name>
</gene>
<keyword evidence="3 6" id="KW-0645">Protease</keyword>
<dbReference type="GO" id="GO:0006508">
    <property type="term" value="P:proteolysis"/>
    <property type="evidence" value="ECO:0007669"/>
    <property type="project" value="UniProtKB-KW"/>
</dbReference>
<dbReference type="PRINTS" id="PR00862">
    <property type="entry name" value="PROLIGOPTASE"/>
</dbReference>
<evidence type="ECO:0000256" key="5">
    <source>
        <dbReference type="ARBA" id="ARBA00022825"/>
    </source>
</evidence>
<comment type="caution">
    <text evidence="9">The sequence shown here is derived from an EMBL/GenBank/DDBJ whole genome shotgun (WGS) entry which is preliminary data.</text>
</comment>
<name>A0AAW1RI67_9CHLO</name>
<dbReference type="SUPFAM" id="SSF50993">
    <property type="entry name" value="Peptidase/esterase 'gauge' domain"/>
    <property type="match status" value="1"/>
</dbReference>
<dbReference type="EMBL" id="JALJOS010000011">
    <property type="protein sequence ID" value="KAK9832937.1"/>
    <property type="molecule type" value="Genomic_DNA"/>
</dbReference>
<dbReference type="FunFam" id="3.40.50.1820:FF:000005">
    <property type="entry name" value="Prolyl endopeptidase"/>
    <property type="match status" value="1"/>
</dbReference>
<dbReference type="Gene3D" id="2.130.10.120">
    <property type="entry name" value="Prolyl oligopeptidase, N-terminal domain"/>
    <property type="match status" value="1"/>
</dbReference>
<proteinExistence type="inferred from homology"/>
<dbReference type="GO" id="GO:0005829">
    <property type="term" value="C:cytosol"/>
    <property type="evidence" value="ECO:0007669"/>
    <property type="project" value="TreeGrafter"/>
</dbReference>
<evidence type="ECO:0000256" key="4">
    <source>
        <dbReference type="ARBA" id="ARBA00022801"/>
    </source>
</evidence>
<evidence type="ECO:0000256" key="1">
    <source>
        <dbReference type="ARBA" id="ARBA00001070"/>
    </source>
</evidence>
<comment type="similarity">
    <text evidence="2 6">Belongs to the peptidase S9A family.</text>
</comment>
<evidence type="ECO:0000256" key="2">
    <source>
        <dbReference type="ARBA" id="ARBA00005228"/>
    </source>
</evidence>
<evidence type="ECO:0000313" key="10">
    <source>
        <dbReference type="Proteomes" id="UP001438707"/>
    </source>
</evidence>
<reference evidence="9 10" key="1">
    <citation type="journal article" date="2024" name="Nat. Commun.">
        <title>Phylogenomics reveals the evolutionary origins of lichenization in chlorophyte algae.</title>
        <authorList>
            <person name="Puginier C."/>
            <person name="Libourel C."/>
            <person name="Otte J."/>
            <person name="Skaloud P."/>
            <person name="Haon M."/>
            <person name="Grisel S."/>
            <person name="Petersen M."/>
            <person name="Berrin J.G."/>
            <person name="Delaux P.M."/>
            <person name="Dal Grande F."/>
            <person name="Keller J."/>
        </authorList>
    </citation>
    <scope>NUCLEOTIDE SEQUENCE [LARGE SCALE GENOMIC DNA]</scope>
    <source>
        <strain evidence="9 10">SAG 2145</strain>
    </source>
</reference>
<accession>A0AAW1RI67</accession>
<dbReference type="InterPro" id="IPR023302">
    <property type="entry name" value="Pept_S9A_N"/>
</dbReference>
<dbReference type="Pfam" id="PF00326">
    <property type="entry name" value="Peptidase_S9"/>
    <property type="match status" value="1"/>
</dbReference>
<dbReference type="SUPFAM" id="SSF53474">
    <property type="entry name" value="alpha/beta-Hydrolases"/>
    <property type="match status" value="1"/>
</dbReference>
<dbReference type="PANTHER" id="PTHR42881">
    <property type="entry name" value="PROLYL ENDOPEPTIDASE"/>
    <property type="match status" value="1"/>
</dbReference>
<dbReference type="InterPro" id="IPR029058">
    <property type="entry name" value="AB_hydrolase_fold"/>
</dbReference>
<dbReference type="InterPro" id="IPR001375">
    <property type="entry name" value="Peptidase_S9_cat"/>
</dbReference>
<keyword evidence="5 6" id="KW-0720">Serine protease</keyword>
<dbReference type="PANTHER" id="PTHR42881:SF2">
    <property type="entry name" value="PROLYL ENDOPEPTIDASE"/>
    <property type="match status" value="1"/>
</dbReference>
<dbReference type="GO" id="GO:0070012">
    <property type="term" value="F:oligopeptidase activity"/>
    <property type="evidence" value="ECO:0007669"/>
    <property type="project" value="TreeGrafter"/>
</dbReference>
<organism evidence="9 10">
    <name type="scientific">Apatococcus lobatus</name>
    <dbReference type="NCBI Taxonomy" id="904363"/>
    <lineage>
        <taxon>Eukaryota</taxon>
        <taxon>Viridiplantae</taxon>
        <taxon>Chlorophyta</taxon>
        <taxon>core chlorophytes</taxon>
        <taxon>Trebouxiophyceae</taxon>
        <taxon>Chlorellales</taxon>
        <taxon>Chlorellaceae</taxon>
        <taxon>Apatococcus</taxon>
    </lineage>
</organism>
<protein>
    <recommendedName>
        <fullName evidence="6">Prolyl endopeptidase</fullName>
        <ecNumber evidence="6">3.4.21.-</ecNumber>
    </recommendedName>
</protein>